<protein>
    <submittedName>
        <fullName evidence="1">Uncharacterized protein</fullName>
    </submittedName>
</protein>
<evidence type="ECO:0000313" key="1">
    <source>
        <dbReference type="EMBL" id="KAI4320428.1"/>
    </source>
</evidence>
<organism evidence="1 2">
    <name type="scientific">Melastoma candidum</name>
    <dbReference type="NCBI Taxonomy" id="119954"/>
    <lineage>
        <taxon>Eukaryota</taxon>
        <taxon>Viridiplantae</taxon>
        <taxon>Streptophyta</taxon>
        <taxon>Embryophyta</taxon>
        <taxon>Tracheophyta</taxon>
        <taxon>Spermatophyta</taxon>
        <taxon>Magnoliopsida</taxon>
        <taxon>eudicotyledons</taxon>
        <taxon>Gunneridae</taxon>
        <taxon>Pentapetalae</taxon>
        <taxon>rosids</taxon>
        <taxon>malvids</taxon>
        <taxon>Myrtales</taxon>
        <taxon>Melastomataceae</taxon>
        <taxon>Melastomatoideae</taxon>
        <taxon>Melastomateae</taxon>
        <taxon>Melastoma</taxon>
    </lineage>
</organism>
<name>A0ACB9M815_9MYRT</name>
<keyword evidence="2" id="KW-1185">Reference proteome</keyword>
<comment type="caution">
    <text evidence="1">The sequence shown here is derived from an EMBL/GenBank/DDBJ whole genome shotgun (WGS) entry which is preliminary data.</text>
</comment>
<reference evidence="2" key="1">
    <citation type="journal article" date="2023" name="Front. Plant Sci.">
        <title>Chromosomal-level genome assembly of Melastoma candidum provides insights into trichome evolution.</title>
        <authorList>
            <person name="Zhong Y."/>
            <person name="Wu W."/>
            <person name="Sun C."/>
            <person name="Zou P."/>
            <person name="Liu Y."/>
            <person name="Dai S."/>
            <person name="Zhou R."/>
        </authorList>
    </citation>
    <scope>NUCLEOTIDE SEQUENCE [LARGE SCALE GENOMIC DNA]</scope>
</reference>
<accession>A0ACB9M815</accession>
<proteinExistence type="predicted"/>
<gene>
    <name evidence="1" type="ORF">MLD38_033910</name>
</gene>
<dbReference type="EMBL" id="CM042889">
    <property type="protein sequence ID" value="KAI4320428.1"/>
    <property type="molecule type" value="Genomic_DNA"/>
</dbReference>
<evidence type="ECO:0000313" key="2">
    <source>
        <dbReference type="Proteomes" id="UP001057402"/>
    </source>
</evidence>
<sequence length="362" mass="40464">MEDKSEEFERVDDVMLPGFRFHPTDEELVGFYLKKKVLQRPLPIELIKQVDIYKYDPWDLPRLATTGEKEWYFYCPRDRKYRNSARPNRVTGTGFWKATGTDRPIYSSDGARCIGLKKSLVFYWGRAAKGIKTDWMMHEFRLPSIGDVGPPKRIVDRNIPANESWAICRIFKKTNSVAQRAVNSQSWFSSLPENMASDILGLSQPHCPQFSSENNISCTTEIGDMQNSSTANFSPLDFQQSQISKSLGFPTPHGGILNGVAFSPLDLSKGAATVDNHTPSAIPCPSLIEHAHKNTDSTTSFEGQNHFGEFHVNNSSSHWATAASARPLLFPFSLSSGAPWESDSPAHPSEMSTSFSTNKCNT</sequence>
<dbReference type="Proteomes" id="UP001057402">
    <property type="component" value="Chromosome 10"/>
</dbReference>